<dbReference type="AlphaFoldDB" id="A0A8J2R449"/>
<dbReference type="GO" id="GO:0005525">
    <property type="term" value="F:GTP binding"/>
    <property type="evidence" value="ECO:0007669"/>
    <property type="project" value="InterPro"/>
</dbReference>
<organism evidence="3 4">
    <name type="scientific">Danaus chrysippus</name>
    <name type="common">African queen</name>
    <dbReference type="NCBI Taxonomy" id="151541"/>
    <lineage>
        <taxon>Eukaryota</taxon>
        <taxon>Metazoa</taxon>
        <taxon>Ecdysozoa</taxon>
        <taxon>Arthropoda</taxon>
        <taxon>Hexapoda</taxon>
        <taxon>Insecta</taxon>
        <taxon>Pterygota</taxon>
        <taxon>Neoptera</taxon>
        <taxon>Endopterygota</taxon>
        <taxon>Lepidoptera</taxon>
        <taxon>Glossata</taxon>
        <taxon>Ditrysia</taxon>
        <taxon>Papilionoidea</taxon>
        <taxon>Nymphalidae</taxon>
        <taxon>Danainae</taxon>
        <taxon>Danaini</taxon>
        <taxon>Danaina</taxon>
        <taxon>Danaus</taxon>
        <taxon>Anosia</taxon>
    </lineage>
</organism>
<dbReference type="Proteomes" id="UP000789524">
    <property type="component" value="Unassembled WGS sequence"/>
</dbReference>
<reference evidence="3" key="1">
    <citation type="submission" date="2021-09" db="EMBL/GenBank/DDBJ databases">
        <authorList>
            <person name="Martin H S."/>
        </authorList>
    </citation>
    <scope>NUCLEOTIDE SEQUENCE</scope>
</reference>
<accession>A0A8J2R449</accession>
<dbReference type="InterPro" id="IPR027417">
    <property type="entry name" value="P-loop_NTPase"/>
</dbReference>
<feature type="compositionally biased region" description="Polar residues" evidence="1">
    <location>
        <begin position="126"/>
        <end position="139"/>
    </location>
</feature>
<name>A0A8J2R449_9NEOP</name>
<evidence type="ECO:0000259" key="2">
    <source>
        <dbReference type="PROSITE" id="PS51719"/>
    </source>
</evidence>
<dbReference type="EMBL" id="CAKASE010000080">
    <property type="protein sequence ID" value="CAG9581324.1"/>
    <property type="molecule type" value="Genomic_DNA"/>
</dbReference>
<keyword evidence="4" id="KW-1185">Reference proteome</keyword>
<proteinExistence type="predicted"/>
<gene>
    <name evidence="3" type="ORF">DCHRY22_LOCUS13955</name>
</gene>
<evidence type="ECO:0000256" key="1">
    <source>
        <dbReference type="SAM" id="MobiDB-lite"/>
    </source>
</evidence>
<dbReference type="PANTHER" id="PTHR18884">
    <property type="entry name" value="SEPTIN"/>
    <property type="match status" value="1"/>
</dbReference>
<feature type="domain" description="Septin-type G" evidence="2">
    <location>
        <begin position="1"/>
        <end position="120"/>
    </location>
</feature>
<sequence>MTPEECKDFKEQILKEIAQHKIKIYEFPESTGEEGEGADTNRALRARVPFAVVGANTVIEQDGRRIRGRKYPWGIAEVENLEHCDFLALRNMVIRTHLQDLKDVTSSVHYENYRCRKLAGLNTRRTATRTKLQQESISSDGRREKRA</sequence>
<protein>
    <submittedName>
        <fullName evidence="3">(African queen) hypothetical protein</fullName>
    </submittedName>
</protein>
<dbReference type="OrthoDB" id="416553at2759"/>
<comment type="caution">
    <text evidence="3">The sequence shown here is derived from an EMBL/GenBank/DDBJ whole genome shotgun (WGS) entry which is preliminary data.</text>
</comment>
<evidence type="ECO:0000313" key="3">
    <source>
        <dbReference type="EMBL" id="CAG9581324.1"/>
    </source>
</evidence>
<feature type="region of interest" description="Disordered" evidence="1">
    <location>
        <begin position="126"/>
        <end position="147"/>
    </location>
</feature>
<dbReference type="Pfam" id="PF00735">
    <property type="entry name" value="Septin"/>
    <property type="match status" value="1"/>
</dbReference>
<dbReference type="Gene3D" id="3.40.50.300">
    <property type="entry name" value="P-loop containing nucleotide triphosphate hydrolases"/>
    <property type="match status" value="1"/>
</dbReference>
<dbReference type="PROSITE" id="PS51719">
    <property type="entry name" value="G_SEPTIN"/>
    <property type="match status" value="1"/>
</dbReference>
<dbReference type="InterPro" id="IPR030379">
    <property type="entry name" value="G_SEPTIN_dom"/>
</dbReference>
<evidence type="ECO:0000313" key="4">
    <source>
        <dbReference type="Proteomes" id="UP000789524"/>
    </source>
</evidence>